<dbReference type="GO" id="GO:0000272">
    <property type="term" value="P:polysaccharide catabolic process"/>
    <property type="evidence" value="ECO:0007669"/>
    <property type="project" value="InterPro"/>
</dbReference>
<dbReference type="EMBL" id="BARV01039058">
    <property type="protein sequence ID" value="GAI53607.1"/>
    <property type="molecule type" value="Genomic_DNA"/>
</dbReference>
<organism evidence="2">
    <name type="scientific">marine sediment metagenome</name>
    <dbReference type="NCBI Taxonomy" id="412755"/>
    <lineage>
        <taxon>unclassified sequences</taxon>
        <taxon>metagenomes</taxon>
        <taxon>ecological metagenomes</taxon>
    </lineage>
</organism>
<evidence type="ECO:0000256" key="1">
    <source>
        <dbReference type="SAM" id="MobiDB-lite"/>
    </source>
</evidence>
<comment type="caution">
    <text evidence="2">The sequence shown here is derived from an EMBL/GenBank/DDBJ whole genome shotgun (WGS) entry which is preliminary data.</text>
</comment>
<evidence type="ECO:0000313" key="2">
    <source>
        <dbReference type="EMBL" id="GAI53607.1"/>
    </source>
</evidence>
<evidence type="ECO:0008006" key="3">
    <source>
        <dbReference type="Google" id="ProtNLM"/>
    </source>
</evidence>
<dbReference type="InterPro" id="IPR018247">
    <property type="entry name" value="EF_Hand_1_Ca_BS"/>
</dbReference>
<protein>
    <recommendedName>
        <fullName evidence="3">Dockerin domain-containing protein</fullName>
    </recommendedName>
</protein>
<dbReference type="InterPro" id="IPR036439">
    <property type="entry name" value="Dockerin_dom_sf"/>
</dbReference>
<dbReference type="Gene3D" id="1.10.1330.10">
    <property type="entry name" value="Dockerin domain"/>
    <property type="match status" value="1"/>
</dbReference>
<reference evidence="2" key="1">
    <citation type="journal article" date="2014" name="Front. Microbiol.">
        <title>High frequency of phylogenetically diverse reductive dehalogenase-homologous genes in deep subseafloor sedimentary metagenomes.</title>
        <authorList>
            <person name="Kawai M."/>
            <person name="Futagami T."/>
            <person name="Toyoda A."/>
            <person name="Takaki Y."/>
            <person name="Nishi S."/>
            <person name="Hori S."/>
            <person name="Arai W."/>
            <person name="Tsubouchi T."/>
            <person name="Morono Y."/>
            <person name="Uchiyama I."/>
            <person name="Ito T."/>
            <person name="Fujiyama A."/>
            <person name="Inagaki F."/>
            <person name="Takami H."/>
        </authorList>
    </citation>
    <scope>NUCLEOTIDE SEQUENCE</scope>
    <source>
        <strain evidence="2">Expedition CK06-06</strain>
    </source>
</reference>
<accession>X1PBC5</accession>
<proteinExistence type="predicted"/>
<dbReference type="SUPFAM" id="SSF63446">
    <property type="entry name" value="Type I dockerin domain"/>
    <property type="match status" value="1"/>
</dbReference>
<gene>
    <name evidence="2" type="ORF">S06H3_59977</name>
</gene>
<dbReference type="PROSITE" id="PS00018">
    <property type="entry name" value="EF_HAND_1"/>
    <property type="match status" value="1"/>
</dbReference>
<sequence length="76" mass="7823">GPESSLAAQLLPEGSPLWSTDNGSSEPPGGTVDIFDLIGLLRIISGAEQESPSADLDGSGAVDIFDLIELLKLISE</sequence>
<name>X1PBC5_9ZZZZ</name>
<feature type="region of interest" description="Disordered" evidence="1">
    <location>
        <begin position="1"/>
        <end position="29"/>
    </location>
</feature>
<dbReference type="AlphaFoldDB" id="X1PBC5"/>
<feature type="non-terminal residue" evidence="2">
    <location>
        <position position="1"/>
    </location>
</feature>